<name>A0ABQ9HY78_9NEOP</name>
<dbReference type="Pfam" id="PF14223">
    <property type="entry name" value="Retrotran_gag_2"/>
    <property type="match status" value="1"/>
</dbReference>
<evidence type="ECO:0000313" key="1">
    <source>
        <dbReference type="EMBL" id="KAJ8889056.1"/>
    </source>
</evidence>
<proteinExistence type="predicted"/>
<reference evidence="1 2" key="1">
    <citation type="submission" date="2023-02" db="EMBL/GenBank/DDBJ databases">
        <title>LHISI_Scaffold_Assembly.</title>
        <authorList>
            <person name="Stuart O.P."/>
            <person name="Cleave R."/>
            <person name="Magrath M.J.L."/>
            <person name="Mikheyev A.S."/>
        </authorList>
    </citation>
    <scope>NUCLEOTIDE SEQUENCE [LARGE SCALE GENOMIC DNA]</scope>
    <source>
        <strain evidence="1">Daus_M_001</strain>
        <tissue evidence="1">Leg muscle</tissue>
    </source>
</reference>
<accession>A0ABQ9HY78</accession>
<organism evidence="1 2">
    <name type="scientific">Dryococelus australis</name>
    <dbReference type="NCBI Taxonomy" id="614101"/>
    <lineage>
        <taxon>Eukaryota</taxon>
        <taxon>Metazoa</taxon>
        <taxon>Ecdysozoa</taxon>
        <taxon>Arthropoda</taxon>
        <taxon>Hexapoda</taxon>
        <taxon>Insecta</taxon>
        <taxon>Pterygota</taxon>
        <taxon>Neoptera</taxon>
        <taxon>Polyneoptera</taxon>
        <taxon>Phasmatodea</taxon>
        <taxon>Verophasmatodea</taxon>
        <taxon>Anareolatae</taxon>
        <taxon>Phasmatidae</taxon>
        <taxon>Eurycanthinae</taxon>
        <taxon>Dryococelus</taxon>
    </lineage>
</organism>
<sequence>MALESNAWLATNNTANREQQHAGVVKPREEQALGQVTQQNFVGGSAGGDDVSQGQQRGLLKIPSSVGKCSMFTQTEHTNRKTGNFHILTFDRVVWEFKEAGSTMESNDIICHLLLTMPTEYDALATTIEIVRSDQLTLSFVKGQLFDEETK</sequence>
<dbReference type="Proteomes" id="UP001159363">
    <property type="component" value="Chromosome 3"/>
</dbReference>
<comment type="caution">
    <text evidence="1">The sequence shown here is derived from an EMBL/GenBank/DDBJ whole genome shotgun (WGS) entry which is preliminary data.</text>
</comment>
<keyword evidence="2" id="KW-1185">Reference proteome</keyword>
<evidence type="ECO:0000313" key="2">
    <source>
        <dbReference type="Proteomes" id="UP001159363"/>
    </source>
</evidence>
<gene>
    <name evidence="1" type="ORF">PR048_008550</name>
</gene>
<dbReference type="EMBL" id="JARBHB010000003">
    <property type="protein sequence ID" value="KAJ8889056.1"/>
    <property type="molecule type" value="Genomic_DNA"/>
</dbReference>
<protein>
    <submittedName>
        <fullName evidence="1">Uncharacterized protein</fullName>
    </submittedName>
</protein>